<dbReference type="Pfam" id="PF06271">
    <property type="entry name" value="RDD"/>
    <property type="match status" value="1"/>
</dbReference>
<accession>A0A9X3TNJ7</accession>
<evidence type="ECO:0000313" key="7">
    <source>
        <dbReference type="EMBL" id="MDA5107766.1"/>
    </source>
</evidence>
<dbReference type="PANTHER" id="PTHR38480:SF1">
    <property type="entry name" value="SLR0254 PROTEIN"/>
    <property type="match status" value="1"/>
</dbReference>
<comment type="subcellular location">
    <subcellularLocation>
        <location evidence="1">Membrane</location>
        <topology evidence="1">Multi-pass membrane protein</topology>
    </subcellularLocation>
</comment>
<feature type="domain" description="RDD" evidence="6">
    <location>
        <begin position="28"/>
        <end position="163"/>
    </location>
</feature>
<protein>
    <submittedName>
        <fullName evidence="7">RDD family protein</fullName>
    </submittedName>
</protein>
<dbReference type="EMBL" id="JAPYYP010000004">
    <property type="protein sequence ID" value="MDA5107766.1"/>
    <property type="molecule type" value="Genomic_DNA"/>
</dbReference>
<dbReference type="InterPro" id="IPR010432">
    <property type="entry name" value="RDD"/>
</dbReference>
<evidence type="ECO:0000256" key="3">
    <source>
        <dbReference type="ARBA" id="ARBA00022989"/>
    </source>
</evidence>
<comment type="caution">
    <text evidence="7">The sequence shown here is derived from an EMBL/GenBank/DDBJ whole genome shotgun (WGS) entry which is preliminary data.</text>
</comment>
<reference evidence="7" key="1">
    <citation type="submission" date="2022-12" db="EMBL/GenBank/DDBJ databases">
        <title>Draft genome sequence of the thermophilic strain Brevibacillus thermoruber HT42, isolated from Los Humeros, Puebla, Mexico, with biotechnological potential.</title>
        <authorList>
            <person name="Lara Sanchez J."/>
            <person name="Solis Palacios R."/>
            <person name="Bustos Baena A.S."/>
            <person name="Ruz Baez A.E."/>
            <person name="Espinosa Luna G."/>
            <person name="Oliart Ros R.M."/>
        </authorList>
    </citation>
    <scope>NUCLEOTIDE SEQUENCE</scope>
    <source>
        <strain evidence="7">HT42</strain>
    </source>
</reference>
<evidence type="ECO:0000259" key="6">
    <source>
        <dbReference type="Pfam" id="PF06271"/>
    </source>
</evidence>
<keyword evidence="8" id="KW-1185">Reference proteome</keyword>
<evidence type="ECO:0000256" key="1">
    <source>
        <dbReference type="ARBA" id="ARBA00004141"/>
    </source>
</evidence>
<gene>
    <name evidence="7" type="ORF">O3V59_05300</name>
</gene>
<feature type="transmembrane region" description="Helical" evidence="5">
    <location>
        <begin position="43"/>
        <end position="62"/>
    </location>
</feature>
<proteinExistence type="predicted"/>
<dbReference type="AlphaFoldDB" id="A0A9X3TNJ7"/>
<name>A0A9X3TNJ7_9BACL</name>
<keyword evidence="2 5" id="KW-0812">Transmembrane</keyword>
<dbReference type="Proteomes" id="UP001151071">
    <property type="component" value="Unassembled WGS sequence"/>
</dbReference>
<dbReference type="PANTHER" id="PTHR38480">
    <property type="entry name" value="SLR0254 PROTEIN"/>
    <property type="match status" value="1"/>
</dbReference>
<evidence type="ECO:0000256" key="2">
    <source>
        <dbReference type="ARBA" id="ARBA00022692"/>
    </source>
</evidence>
<organism evidence="7 8">
    <name type="scientific">Brevibacillus thermoruber</name>
    <dbReference type="NCBI Taxonomy" id="33942"/>
    <lineage>
        <taxon>Bacteria</taxon>
        <taxon>Bacillati</taxon>
        <taxon>Bacillota</taxon>
        <taxon>Bacilli</taxon>
        <taxon>Bacillales</taxon>
        <taxon>Paenibacillaceae</taxon>
        <taxon>Brevibacillus</taxon>
    </lineage>
</organism>
<evidence type="ECO:0000256" key="5">
    <source>
        <dbReference type="SAM" id="Phobius"/>
    </source>
</evidence>
<evidence type="ECO:0000313" key="8">
    <source>
        <dbReference type="Proteomes" id="UP001151071"/>
    </source>
</evidence>
<dbReference type="GO" id="GO:0016020">
    <property type="term" value="C:membrane"/>
    <property type="evidence" value="ECO:0007669"/>
    <property type="project" value="UniProtKB-SubCell"/>
</dbReference>
<evidence type="ECO:0000256" key="4">
    <source>
        <dbReference type="ARBA" id="ARBA00023136"/>
    </source>
</evidence>
<keyword evidence="3 5" id="KW-1133">Transmembrane helix</keyword>
<feature type="transmembrane region" description="Helical" evidence="5">
    <location>
        <begin position="74"/>
        <end position="97"/>
    </location>
</feature>
<sequence length="273" mass="31090">MSEQRSIDRPYREAAIVTPEHVQLRFQTAGLGSRAAAQLIDMALLLLVNLTVFVLFGIVAFGSGDGFFQDEKSYALAILLIGLFLLNFGYFLLMEYFRGGQTLGKRWMGIRVIQENGQSLTFLSAVIRNLFRVIDSLPTGYFLGGLVVFFHPRDKRIGDMVAGTIVVLENEGMRLLRGRKGRKLARWMADAPSFVLSERHKQAITREDWQLLSAFVGRLMTLADDRRIELALEITRRLCDRLDWPDRQTAEAHPVGFLLKLHDQLQHEWKIGP</sequence>
<keyword evidence="4 5" id="KW-0472">Membrane</keyword>
<dbReference type="RefSeq" id="WP_035294909.1">
    <property type="nucleotide sequence ID" value="NZ_JAPYYP010000004.1"/>
</dbReference>